<feature type="transmembrane region" description="Helical" evidence="2">
    <location>
        <begin position="340"/>
        <end position="359"/>
    </location>
</feature>
<sequence length="838" mass="94615">MKTEIGISLEILRQRQQELLREYERLLQQVKDMDAMQENESLRSELTEAKERFEALEKRYGKVAQENRQLRLSLQEQILDEKLNILKVSREKLQTYFAGAEKSFDNRLTAAEKQAMAEIDALKVKALNNLNDDLAAVATDLAGCAERVQEAVHRRREGFGAAMAKRAENYYQRLDELGAEAVSPEIIEKRIKQNEIEMKIGLNWVNKLGILLILFGVGAAAKYSFTAWLNAYMKGAMIFLLGGGLSAAGEWTWRKGKDIFAAGLLGGGVAVLYCGIFYSYFLLKIIGLYTGIGLSVLVTATAVALAVRYRSQTICALGLIGGYLPFFSYLLAFGFQGDTYYAAMGYLFLLNLSVMLVSFRQKWITVNYVSMLFHLPSLLYLVHGAVSAHVGILYATASFATYLGITLAYPLTYRQGLRRADVILLGINTMTSCTVLYGLFKTAGWSGYNGLLALGFCLIYAGLARLVDRKMPAEQYTRVLFYATAVTFAVLMVPFQFGVRWLSLGWLVEGIVLIIYGRKNNQDRLERSGWLLFGLCLVAFYLFDWCFGRNGHYFDLKYFAVITGMVAVTGVYLVDLKRGISLYGRYWEKIHWFKYFTIVNVWFYLIYLSSRLFDFVAPAGYQAYFYRHILVAAVTLAMAYILPRLPLVMDKVVYYFSLGQYGLAVLLCGYINLTIPVMKRLSDGDASEYCALAALVFYNLLVLLIVREVVPLVLKQHYLNLEIYPLAMLLVLLGNITAFLTTQFNLGSTNLAFSLIYLFAALAAIHYGFHRKYAYVRRVGLGLALLSTTKLFIFDLAFLTSFNQILAYFCFGFVLLGISYLYQRLKSGRGDNGHGKNM</sequence>
<proteinExistence type="predicted"/>
<evidence type="ECO:0000313" key="4">
    <source>
        <dbReference type="Proteomes" id="UP000003240"/>
    </source>
</evidence>
<feature type="transmembrane region" description="Helical" evidence="2">
    <location>
        <begin position="446"/>
        <end position="467"/>
    </location>
</feature>
<feature type="transmembrane region" description="Helical" evidence="2">
    <location>
        <begin position="781"/>
        <end position="799"/>
    </location>
</feature>
<dbReference type="Pfam" id="PF10101">
    <property type="entry name" value="DUF2339"/>
    <property type="match status" value="1"/>
</dbReference>
<keyword evidence="2" id="KW-0472">Membrane</keyword>
<accession>F7NJP4</accession>
<keyword evidence="2" id="KW-0812">Transmembrane</keyword>
<feature type="transmembrane region" description="Helical" evidence="2">
    <location>
        <begin position="208"/>
        <end position="225"/>
    </location>
</feature>
<keyword evidence="1" id="KW-0175">Coiled coil</keyword>
<protein>
    <submittedName>
        <fullName evidence="3">Membrane protein-like protein</fullName>
    </submittedName>
</protein>
<keyword evidence="2" id="KW-1133">Transmembrane helix</keyword>
<feature type="transmembrane region" description="Helical" evidence="2">
    <location>
        <begin position="751"/>
        <end position="769"/>
    </location>
</feature>
<feature type="transmembrane region" description="Helical" evidence="2">
    <location>
        <begin position="366"/>
        <end position="386"/>
    </location>
</feature>
<dbReference type="RefSeq" id="WP_004095693.1">
    <property type="nucleotide sequence ID" value="NZ_AFGF01000098.1"/>
</dbReference>
<evidence type="ECO:0000256" key="1">
    <source>
        <dbReference type="SAM" id="Coils"/>
    </source>
</evidence>
<reference evidence="3 4" key="1">
    <citation type="journal article" date="2011" name="EMBO J.">
        <title>Structural diversity of bacterial flagellar motors.</title>
        <authorList>
            <person name="Chen S."/>
            <person name="Beeby M."/>
            <person name="Murphy G.E."/>
            <person name="Leadbetter J.R."/>
            <person name="Hendrixson D.R."/>
            <person name="Briegel A."/>
            <person name="Li Z."/>
            <person name="Shi J."/>
            <person name="Tocheva E.I."/>
            <person name="Muller A."/>
            <person name="Dobro M.J."/>
            <person name="Jensen G.J."/>
        </authorList>
    </citation>
    <scope>NUCLEOTIDE SEQUENCE [LARGE SCALE GENOMIC DNA]</scope>
    <source>
        <strain evidence="3 4">DSM 6540</strain>
    </source>
</reference>
<feature type="transmembrane region" description="Helical" evidence="2">
    <location>
        <begin position="286"/>
        <end position="307"/>
    </location>
</feature>
<dbReference type="Proteomes" id="UP000003240">
    <property type="component" value="Unassembled WGS sequence"/>
</dbReference>
<dbReference type="AlphaFoldDB" id="F7NJP4"/>
<feature type="transmembrane region" description="Helical" evidence="2">
    <location>
        <begin position="501"/>
        <end position="517"/>
    </location>
</feature>
<dbReference type="eggNOG" id="COG5373">
    <property type="taxonomic scope" value="Bacteria"/>
</dbReference>
<dbReference type="STRING" id="1009370.ALO_11509"/>
<dbReference type="OrthoDB" id="2078443at2"/>
<feature type="transmembrane region" description="Helical" evidence="2">
    <location>
        <begin position="422"/>
        <end position="440"/>
    </location>
</feature>
<dbReference type="InterPro" id="IPR019286">
    <property type="entry name" value="DUF2339_TM"/>
</dbReference>
<evidence type="ECO:0000313" key="3">
    <source>
        <dbReference type="EMBL" id="EGO63700.1"/>
    </source>
</evidence>
<feature type="transmembrane region" description="Helical" evidence="2">
    <location>
        <begin position="595"/>
        <end position="613"/>
    </location>
</feature>
<feature type="transmembrane region" description="Helical" evidence="2">
    <location>
        <begin position="479"/>
        <end position="495"/>
    </location>
</feature>
<keyword evidence="4" id="KW-1185">Reference proteome</keyword>
<gene>
    <name evidence="3" type="ORF">ALO_11509</name>
</gene>
<dbReference type="EMBL" id="AFGF01000098">
    <property type="protein sequence ID" value="EGO63700.1"/>
    <property type="molecule type" value="Genomic_DNA"/>
</dbReference>
<feature type="transmembrane region" description="Helical" evidence="2">
    <location>
        <begin position="805"/>
        <end position="822"/>
    </location>
</feature>
<name>F7NJP4_9FIRM</name>
<feature type="transmembrane region" description="Helical" evidence="2">
    <location>
        <begin position="556"/>
        <end position="574"/>
    </location>
</feature>
<feature type="transmembrane region" description="Helical" evidence="2">
    <location>
        <begin position="314"/>
        <end position="334"/>
    </location>
</feature>
<feature type="coiled-coil region" evidence="1">
    <location>
        <begin position="9"/>
        <end position="66"/>
    </location>
</feature>
<feature type="transmembrane region" description="Helical" evidence="2">
    <location>
        <begin position="392"/>
        <end position="410"/>
    </location>
</feature>
<evidence type="ECO:0000256" key="2">
    <source>
        <dbReference type="SAM" id="Phobius"/>
    </source>
</evidence>
<feature type="transmembrane region" description="Helical" evidence="2">
    <location>
        <begin position="686"/>
        <end position="706"/>
    </location>
</feature>
<dbReference type="PANTHER" id="PTHR38434:SF1">
    <property type="entry name" value="BLL2549 PROTEIN"/>
    <property type="match status" value="1"/>
</dbReference>
<feature type="transmembrane region" description="Helical" evidence="2">
    <location>
        <begin position="625"/>
        <end position="642"/>
    </location>
</feature>
<feature type="transmembrane region" description="Helical" evidence="2">
    <location>
        <begin position="260"/>
        <end position="280"/>
    </location>
</feature>
<dbReference type="PANTHER" id="PTHR38434">
    <property type="entry name" value="BLL2549 PROTEIN"/>
    <property type="match status" value="1"/>
</dbReference>
<feature type="transmembrane region" description="Helical" evidence="2">
    <location>
        <begin position="718"/>
        <end position="739"/>
    </location>
</feature>
<comment type="caution">
    <text evidence="3">The sequence shown here is derived from an EMBL/GenBank/DDBJ whole genome shotgun (WGS) entry which is preliminary data.</text>
</comment>
<feature type="transmembrane region" description="Helical" evidence="2">
    <location>
        <begin position="529"/>
        <end position="550"/>
    </location>
</feature>
<feature type="transmembrane region" description="Helical" evidence="2">
    <location>
        <begin position="231"/>
        <end position="248"/>
    </location>
</feature>
<organism evidence="3 4">
    <name type="scientific">Acetonema longum DSM 6540</name>
    <dbReference type="NCBI Taxonomy" id="1009370"/>
    <lineage>
        <taxon>Bacteria</taxon>
        <taxon>Bacillati</taxon>
        <taxon>Bacillota</taxon>
        <taxon>Negativicutes</taxon>
        <taxon>Acetonemataceae</taxon>
        <taxon>Acetonema</taxon>
    </lineage>
</organism>
<feature type="transmembrane region" description="Helical" evidence="2">
    <location>
        <begin position="654"/>
        <end position="674"/>
    </location>
</feature>